<keyword evidence="2" id="KW-1003">Cell membrane</keyword>
<dbReference type="STRING" id="7209.A0A1I7W1X1"/>
<feature type="transmembrane region" description="Helical" evidence="7">
    <location>
        <begin position="20"/>
        <end position="41"/>
    </location>
</feature>
<evidence type="ECO:0000313" key="9">
    <source>
        <dbReference type="Proteomes" id="UP000095285"/>
    </source>
</evidence>
<feature type="domain" description="G-protein coupled receptors family 1 profile" evidence="8">
    <location>
        <begin position="80"/>
        <end position="306"/>
    </location>
</feature>
<keyword evidence="9" id="KW-1185">Reference proteome</keyword>
<dbReference type="CDD" id="cd00637">
    <property type="entry name" value="7tm_classA_rhodopsin-like"/>
    <property type="match status" value="1"/>
</dbReference>
<feature type="transmembrane region" description="Helical" evidence="7">
    <location>
        <begin position="119"/>
        <end position="139"/>
    </location>
</feature>
<dbReference type="PROSITE" id="PS50262">
    <property type="entry name" value="G_PROTEIN_RECEP_F1_2"/>
    <property type="match status" value="1"/>
</dbReference>
<reference evidence="9" key="1">
    <citation type="submission" date="2012-04" db="EMBL/GenBank/DDBJ databases">
        <title>The Genome Sequence of Loa loa.</title>
        <authorList>
            <consortium name="The Broad Institute Genome Sequencing Platform"/>
            <consortium name="Broad Institute Genome Sequencing Center for Infectious Disease"/>
            <person name="Nutman T.B."/>
            <person name="Fink D.L."/>
            <person name="Russ C."/>
            <person name="Young S."/>
            <person name="Zeng Q."/>
            <person name="Gargeya S."/>
            <person name="Alvarado L."/>
            <person name="Berlin A."/>
            <person name="Chapman S.B."/>
            <person name="Chen Z."/>
            <person name="Freedman E."/>
            <person name="Gellesch M."/>
            <person name="Goldberg J."/>
            <person name="Griggs A."/>
            <person name="Gujja S."/>
            <person name="Heilman E.R."/>
            <person name="Heiman D."/>
            <person name="Howarth C."/>
            <person name="Mehta T."/>
            <person name="Neiman D."/>
            <person name="Pearson M."/>
            <person name="Roberts A."/>
            <person name="Saif S."/>
            <person name="Shea T."/>
            <person name="Shenoy N."/>
            <person name="Sisk P."/>
            <person name="Stolte C."/>
            <person name="Sykes S."/>
            <person name="White J."/>
            <person name="Yandava C."/>
            <person name="Haas B."/>
            <person name="Henn M.R."/>
            <person name="Nusbaum C."/>
            <person name="Birren B."/>
        </authorList>
    </citation>
    <scope>NUCLEOTIDE SEQUENCE [LARGE SCALE GENOMIC DNA]</scope>
</reference>
<comment type="subcellular location">
    <subcellularLocation>
        <location evidence="1">Cell membrane</location>
        <topology evidence="1">Multi-pass membrane protein</topology>
    </subcellularLocation>
</comment>
<feature type="transmembrane region" description="Helical" evidence="7">
    <location>
        <begin position="290"/>
        <end position="309"/>
    </location>
</feature>
<keyword evidence="6" id="KW-0675">Receptor</keyword>
<dbReference type="WBParaSite" id="EN70_8746">
    <property type="protein sequence ID" value="EN70_8746"/>
    <property type="gene ID" value="EN70_8746"/>
</dbReference>
<dbReference type="InterPro" id="IPR000276">
    <property type="entry name" value="GPCR_Rhodpsn"/>
</dbReference>
<protein>
    <submittedName>
        <fullName evidence="10">G_PROTEIN_RECEP_F1_2 domain-containing protein</fullName>
    </submittedName>
</protein>
<dbReference type="Pfam" id="PF00001">
    <property type="entry name" value="7tm_1"/>
    <property type="match status" value="1"/>
</dbReference>
<dbReference type="PANTHER" id="PTHR24241:SF170">
    <property type="entry name" value="G-PROTEIN COUPLED RECEPTORS FAMILY 1 PROFILE DOMAIN-CONTAINING PROTEIN"/>
    <property type="match status" value="1"/>
</dbReference>
<dbReference type="PRINTS" id="PR00237">
    <property type="entry name" value="GPCRRHODOPSN"/>
</dbReference>
<dbReference type="SUPFAM" id="SSF81321">
    <property type="entry name" value="Family A G protein-coupled receptor-like"/>
    <property type="match status" value="1"/>
</dbReference>
<proteinExistence type="predicted"/>
<dbReference type="PANTHER" id="PTHR24241">
    <property type="entry name" value="NEUROPEPTIDE RECEPTOR-RELATED G-PROTEIN COUPLED RECEPTOR"/>
    <property type="match status" value="1"/>
</dbReference>
<dbReference type="GO" id="GO:0042277">
    <property type="term" value="F:peptide binding"/>
    <property type="evidence" value="ECO:0007669"/>
    <property type="project" value="TreeGrafter"/>
</dbReference>
<feature type="transmembrane region" description="Helical" evidence="7">
    <location>
        <begin position="251"/>
        <end position="270"/>
    </location>
</feature>
<dbReference type="eggNOG" id="KOG3656">
    <property type="taxonomic scope" value="Eukaryota"/>
</dbReference>
<dbReference type="GO" id="GO:0032870">
    <property type="term" value="P:cellular response to hormone stimulus"/>
    <property type="evidence" value="ECO:0007669"/>
    <property type="project" value="TreeGrafter"/>
</dbReference>
<feature type="transmembrane region" description="Helical" evidence="7">
    <location>
        <begin position="160"/>
        <end position="183"/>
    </location>
</feature>
<evidence type="ECO:0000256" key="7">
    <source>
        <dbReference type="SAM" id="Phobius"/>
    </source>
</evidence>
<reference evidence="10" key="2">
    <citation type="submission" date="2016-11" db="UniProtKB">
        <authorList>
            <consortium name="WormBaseParasite"/>
        </authorList>
    </citation>
    <scope>IDENTIFICATION</scope>
</reference>
<evidence type="ECO:0000313" key="10">
    <source>
        <dbReference type="WBParaSite" id="EN70_8746"/>
    </source>
</evidence>
<dbReference type="GO" id="GO:0005886">
    <property type="term" value="C:plasma membrane"/>
    <property type="evidence" value="ECO:0007669"/>
    <property type="project" value="UniProtKB-SubCell"/>
</dbReference>
<evidence type="ECO:0000256" key="4">
    <source>
        <dbReference type="ARBA" id="ARBA00022989"/>
    </source>
</evidence>
<evidence type="ECO:0000259" key="8">
    <source>
        <dbReference type="PROSITE" id="PS50262"/>
    </source>
</evidence>
<evidence type="ECO:0000256" key="1">
    <source>
        <dbReference type="ARBA" id="ARBA00004651"/>
    </source>
</evidence>
<evidence type="ECO:0000256" key="6">
    <source>
        <dbReference type="ARBA" id="ARBA00023170"/>
    </source>
</evidence>
<name>A0A1I7W1X1_LOALO</name>
<dbReference type="AlphaFoldDB" id="A0A1I7W1X1"/>
<dbReference type="Gene3D" id="1.20.1070.10">
    <property type="entry name" value="Rhodopsin 7-helix transmembrane proteins"/>
    <property type="match status" value="1"/>
</dbReference>
<dbReference type="InterPro" id="IPR017452">
    <property type="entry name" value="GPCR_Rhodpsn_7TM"/>
</dbReference>
<keyword evidence="5 7" id="KW-0472">Membrane</keyword>
<dbReference type="GO" id="GO:0004930">
    <property type="term" value="F:G protein-coupled receptor activity"/>
    <property type="evidence" value="ECO:0007669"/>
    <property type="project" value="InterPro"/>
</dbReference>
<keyword evidence="3 7" id="KW-0812">Transmembrane</keyword>
<evidence type="ECO:0000256" key="5">
    <source>
        <dbReference type="ARBA" id="ARBA00023136"/>
    </source>
</evidence>
<feature type="transmembrane region" description="Helical" evidence="7">
    <location>
        <begin position="203"/>
        <end position="230"/>
    </location>
</feature>
<feature type="transmembrane region" description="Helical" evidence="7">
    <location>
        <begin position="74"/>
        <end position="99"/>
    </location>
</feature>
<dbReference type="Proteomes" id="UP000095285">
    <property type="component" value="Unassembled WGS sequence"/>
</dbReference>
<keyword evidence="4 7" id="KW-1133">Transmembrane helix</keyword>
<sequence length="354" mass="39580">MLAVVDPSALTTEALARAAVILSVGLLLMFSAAVSITITLCNDALRDVIGYYMAQEWPASCLNEEGLFKKKSKFIIALEVSLSAADLLCSVAIIPTSMYSALAPDWQFMGDNSLVCKCSVYLEIVLFANTTYTLAWIGIDRYAALMKPQRYEAEQTITRCKCWIAFTWSSTVLFSLPIIVARMKVSYYRAAELCLLDWSATTAYSVTLASLILVPSTCTILFTYCSIFWAMRNSHTLEDNQRLLLETDHNFALSFFVLFAFILSWLPVIAVRFVPQSMLNPADLATVDFVFVWLAIGGPSSKLLISLFINQEFRAAFGQCISSFCPCCCLAQSAARQRRRLEYRNLSDRRVHCS</sequence>
<accession>A0A1I7W1X1</accession>
<evidence type="ECO:0000256" key="3">
    <source>
        <dbReference type="ARBA" id="ARBA00022692"/>
    </source>
</evidence>
<organism evidence="9 10">
    <name type="scientific">Loa loa</name>
    <name type="common">Eye worm</name>
    <name type="synonym">Filaria loa</name>
    <dbReference type="NCBI Taxonomy" id="7209"/>
    <lineage>
        <taxon>Eukaryota</taxon>
        <taxon>Metazoa</taxon>
        <taxon>Ecdysozoa</taxon>
        <taxon>Nematoda</taxon>
        <taxon>Chromadorea</taxon>
        <taxon>Rhabditida</taxon>
        <taxon>Spirurina</taxon>
        <taxon>Spiruromorpha</taxon>
        <taxon>Filarioidea</taxon>
        <taxon>Onchocercidae</taxon>
        <taxon>Loa</taxon>
    </lineage>
</organism>
<evidence type="ECO:0000256" key="2">
    <source>
        <dbReference type="ARBA" id="ARBA00022475"/>
    </source>
</evidence>